<keyword evidence="1 6" id="KW-0812">Transmembrane</keyword>
<comment type="subcellular location">
    <subcellularLocation>
        <location evidence="6">Endoplasmic reticulum membrane</location>
        <topology evidence="6">Multi-pass membrane protein</topology>
    </subcellularLocation>
    <subcellularLocation>
        <location evidence="6">Endoplasmic reticulum-Golgi intermediate compartment membrane</location>
        <topology evidence="6">Multi-pass membrane protein</topology>
    </subcellularLocation>
    <subcellularLocation>
        <location evidence="6">Cytoplasmic vesicle</location>
        <location evidence="6">COPII-coated vesicle membrane</location>
        <topology evidence="6">Multi-pass membrane protein</topology>
    </subcellularLocation>
</comment>
<gene>
    <name evidence="7" type="ORF">HERILL_LOCUS4114</name>
</gene>
<keyword evidence="2 6" id="KW-0256">Endoplasmic reticulum</keyword>
<dbReference type="AlphaFoldDB" id="A0A7R8UHJ8"/>
<evidence type="ECO:0000256" key="6">
    <source>
        <dbReference type="HAMAP-Rule" id="MF_03058"/>
    </source>
</evidence>
<name>A0A7R8UHJ8_HERIL</name>
<dbReference type="GO" id="GO:0005789">
    <property type="term" value="C:endoplasmic reticulum membrane"/>
    <property type="evidence" value="ECO:0007669"/>
    <property type="project" value="UniProtKB-SubCell"/>
</dbReference>
<evidence type="ECO:0000256" key="2">
    <source>
        <dbReference type="ARBA" id="ARBA00022824"/>
    </source>
</evidence>
<dbReference type="GO" id="GO:0012507">
    <property type="term" value="C:ER to Golgi transport vesicle membrane"/>
    <property type="evidence" value="ECO:0007669"/>
    <property type="project" value="UniProtKB-SubCell"/>
</dbReference>
<dbReference type="InParanoid" id="A0A7R8UHJ8"/>
<dbReference type="InterPro" id="IPR019013">
    <property type="entry name" value="Vma21"/>
</dbReference>
<protein>
    <recommendedName>
        <fullName evidence="6">Vacuolar ATPase assembly integral membrane protein VMA21 homolog</fullName>
    </recommendedName>
</protein>
<dbReference type="PANTHER" id="PTHR31792:SF6">
    <property type="entry name" value="VACUOLAR ATPASE ASSEMBLY INTEGRAL MEMBRANE PROTEIN VMA21 HOMOLOG"/>
    <property type="match status" value="1"/>
</dbReference>
<dbReference type="EMBL" id="LR899010">
    <property type="protein sequence ID" value="CAD7080987.1"/>
    <property type="molecule type" value="Genomic_DNA"/>
</dbReference>
<dbReference type="GO" id="GO:0070072">
    <property type="term" value="P:vacuolar proton-transporting V-type ATPase complex assembly"/>
    <property type="evidence" value="ECO:0007669"/>
    <property type="project" value="UniProtKB-UniRule"/>
</dbReference>
<dbReference type="GO" id="GO:0033116">
    <property type="term" value="C:endoplasmic reticulum-Golgi intermediate compartment membrane"/>
    <property type="evidence" value="ECO:0007669"/>
    <property type="project" value="UniProtKB-SubCell"/>
</dbReference>
<evidence type="ECO:0000313" key="8">
    <source>
        <dbReference type="Proteomes" id="UP000594454"/>
    </source>
</evidence>
<dbReference type="FunCoup" id="A0A7R8UHJ8">
    <property type="interactions" value="1109"/>
</dbReference>
<dbReference type="OMA" id="PYFRGNE"/>
<keyword evidence="5 6" id="KW-0968">Cytoplasmic vesicle</keyword>
<organism evidence="7 8">
    <name type="scientific">Hermetia illucens</name>
    <name type="common">Black soldier fly</name>
    <dbReference type="NCBI Taxonomy" id="343691"/>
    <lineage>
        <taxon>Eukaryota</taxon>
        <taxon>Metazoa</taxon>
        <taxon>Ecdysozoa</taxon>
        <taxon>Arthropoda</taxon>
        <taxon>Hexapoda</taxon>
        <taxon>Insecta</taxon>
        <taxon>Pterygota</taxon>
        <taxon>Neoptera</taxon>
        <taxon>Endopterygota</taxon>
        <taxon>Diptera</taxon>
        <taxon>Brachycera</taxon>
        <taxon>Stratiomyomorpha</taxon>
        <taxon>Stratiomyidae</taxon>
        <taxon>Hermetiinae</taxon>
        <taxon>Hermetia</taxon>
    </lineage>
</organism>
<evidence type="ECO:0000256" key="1">
    <source>
        <dbReference type="ARBA" id="ARBA00022692"/>
    </source>
</evidence>
<dbReference type="HAMAP" id="MF_03058">
    <property type="entry name" value="VMA21"/>
    <property type="match status" value="1"/>
</dbReference>
<dbReference type="PANTHER" id="PTHR31792">
    <property type="entry name" value="VACUOLAR ATPASE ASSEMBLY INTEGRAL MEMBRANE PROTEIN VMA21"/>
    <property type="match status" value="1"/>
</dbReference>
<comment type="function">
    <text evidence="6">Required for the assembly of the V0 complex of the vacuolar ATPase (V-ATPase) in the endoplasmic reticulum.</text>
</comment>
<reference evidence="7 8" key="1">
    <citation type="submission" date="2020-11" db="EMBL/GenBank/DDBJ databases">
        <authorList>
            <person name="Wallbank WR R."/>
            <person name="Pardo Diaz C."/>
            <person name="Kozak K."/>
            <person name="Martin S."/>
            <person name="Jiggins C."/>
            <person name="Moest M."/>
            <person name="Warren A I."/>
            <person name="Generalovic N T."/>
            <person name="Byers J.R.P. K."/>
            <person name="Montejo-Kovacevich G."/>
            <person name="Yen C E."/>
        </authorList>
    </citation>
    <scope>NUCLEOTIDE SEQUENCE [LARGE SCALE GENOMIC DNA]</scope>
</reference>
<keyword evidence="3 6" id="KW-1133">Transmembrane helix</keyword>
<keyword evidence="8" id="KW-1185">Reference proteome</keyword>
<evidence type="ECO:0000256" key="5">
    <source>
        <dbReference type="ARBA" id="ARBA00023329"/>
    </source>
</evidence>
<dbReference type="Proteomes" id="UP000594454">
    <property type="component" value="Chromosome 2"/>
</dbReference>
<dbReference type="Pfam" id="PF09446">
    <property type="entry name" value="VMA21"/>
    <property type="match status" value="1"/>
</dbReference>
<feature type="transmembrane region" description="Helical" evidence="6">
    <location>
        <begin position="63"/>
        <end position="82"/>
    </location>
</feature>
<evidence type="ECO:0000256" key="3">
    <source>
        <dbReference type="ARBA" id="ARBA00022989"/>
    </source>
</evidence>
<evidence type="ECO:0000313" key="7">
    <source>
        <dbReference type="EMBL" id="CAD7080987.1"/>
    </source>
</evidence>
<keyword evidence="4 6" id="KW-0472">Membrane</keyword>
<feature type="transmembrane region" description="Helical" evidence="6">
    <location>
        <begin position="21"/>
        <end position="43"/>
    </location>
</feature>
<evidence type="ECO:0000256" key="4">
    <source>
        <dbReference type="ARBA" id="ARBA00023136"/>
    </source>
</evidence>
<accession>A0A7R8UHJ8</accession>
<sequence>MGKKSLNKPTSSQRTTAKKDYNSFKVVLFYCLLIIILPVITFFTVKNAICDSLLNMNPISSNISSAMCAVIALHVALGIYIYRAYFAAEDSADDQADVDKKQD</sequence>
<comment type="similarity">
    <text evidence="6">Belongs to the VMA21 family.</text>
</comment>
<proteinExistence type="inferred from homology"/>